<feature type="domain" description="FimV N-terminal" evidence="4">
    <location>
        <begin position="23"/>
        <end position="129"/>
    </location>
</feature>
<dbReference type="AlphaFoldDB" id="A0A7W5BYI2"/>
<feature type="signal peptide" evidence="3">
    <location>
        <begin position="1"/>
        <end position="22"/>
    </location>
</feature>
<dbReference type="InterPro" id="IPR057840">
    <property type="entry name" value="FimV_N"/>
</dbReference>
<keyword evidence="6" id="KW-1185">Reference proteome</keyword>
<dbReference type="InterPro" id="IPR011990">
    <property type="entry name" value="TPR-like_helical_dom_sf"/>
</dbReference>
<dbReference type="Gene3D" id="1.25.40.10">
    <property type="entry name" value="Tetratricopeptide repeat domain"/>
    <property type="match status" value="1"/>
</dbReference>
<evidence type="ECO:0000313" key="5">
    <source>
        <dbReference type="EMBL" id="MBB3140548.1"/>
    </source>
</evidence>
<dbReference type="Pfam" id="PF14559">
    <property type="entry name" value="TPR_19"/>
    <property type="match status" value="1"/>
</dbReference>
<feature type="compositionally biased region" description="Basic and acidic residues" evidence="2">
    <location>
        <begin position="679"/>
        <end position="690"/>
    </location>
</feature>
<comment type="caution">
    <text evidence="5">The sequence shown here is derived from an EMBL/GenBank/DDBJ whole genome shotgun (WGS) entry which is preliminary data.</text>
</comment>
<feature type="compositionally biased region" description="Low complexity" evidence="2">
    <location>
        <begin position="642"/>
        <end position="654"/>
    </location>
</feature>
<evidence type="ECO:0000313" key="6">
    <source>
        <dbReference type="Proteomes" id="UP000525987"/>
    </source>
</evidence>
<dbReference type="Pfam" id="PF25800">
    <property type="entry name" value="FimV_N"/>
    <property type="match status" value="1"/>
</dbReference>
<evidence type="ECO:0000256" key="1">
    <source>
        <dbReference type="SAM" id="Coils"/>
    </source>
</evidence>
<evidence type="ECO:0000256" key="3">
    <source>
        <dbReference type="SAM" id="SignalP"/>
    </source>
</evidence>
<dbReference type="EMBL" id="JACHXM010000005">
    <property type="protein sequence ID" value="MBB3140548.1"/>
    <property type="molecule type" value="Genomic_DNA"/>
</dbReference>
<protein>
    <submittedName>
        <fullName evidence="5">Pilus assembly protein FimV</fullName>
    </submittedName>
</protein>
<feature type="region of interest" description="Disordered" evidence="2">
    <location>
        <begin position="579"/>
        <end position="727"/>
    </location>
</feature>
<evidence type="ECO:0000256" key="2">
    <source>
        <dbReference type="SAM" id="MobiDB-lite"/>
    </source>
</evidence>
<accession>A0A7W5BYI2</accession>
<name>A0A7W5BYI2_9GAMM</name>
<organism evidence="5 6">
    <name type="scientific">Halomonas organivorans</name>
    <dbReference type="NCBI Taxonomy" id="257772"/>
    <lineage>
        <taxon>Bacteria</taxon>
        <taxon>Pseudomonadati</taxon>
        <taxon>Pseudomonadota</taxon>
        <taxon>Gammaproteobacteria</taxon>
        <taxon>Oceanospirillales</taxon>
        <taxon>Halomonadaceae</taxon>
        <taxon>Halomonas</taxon>
    </lineage>
</organism>
<proteinExistence type="predicted"/>
<dbReference type="InterPro" id="IPR020012">
    <property type="entry name" value="LysM_FimV"/>
</dbReference>
<gene>
    <name evidence="5" type="ORF">FHR96_001413</name>
</gene>
<feature type="compositionally biased region" description="Basic and acidic residues" evidence="2">
    <location>
        <begin position="600"/>
        <end position="621"/>
    </location>
</feature>
<keyword evidence="3" id="KW-0732">Signal</keyword>
<sequence length="798" mass="84498">MKRKLSSIMLLPLSLASPLTLALGLGDAEVESPLDAPLHATIPLTDAGGLDPDSLSVSVAGAEAYRAAGLVRTDLAASVQMAVRRQHGHLVLELTTRQPVSEPWLDLMLSLDWPGGRRLREVTLLFDPPDYAAMPVLVEGASGSRDVEVPPPENTEKATLSVAEREAENPARVRSGDTLWAVAERLRPDAAIGMDQMMVALVEANPEIFPSGNANQMRAGHTLSVPGRAAIVARSPARASELMEDMNRAWASRGDGAPVPVALGDEGPSTAVAEPPQGARLTLLTDEQAAVGLARAASEAAPEASDADAEGPAPLFPGRIRYLDDEVLASLTGRGGAGEEARLQRLERRWEEGLERLDDVQAERNALEAELDELRDELAVLSARVAGLTAAGAEGVEEAAARSVVSPAADAEPTSAWWEPIVRPWVLGAAAIVLLLVSWGWIRHRRKGRAPAPSFDDALIARPPGEAEPPGAAARSMQADMLETEAISEADILIAYGRYEQARELLEAGVAREPERDDLRLKLLRVQLEQGDRAAAEAQAERLQVSGSDATRAEAERLMGHLTAGAPFAGGRAVFSAADERPPRHFDGSAAASSPTSVGRDPEGAADARVRQRPPRGEPATRESAALQNMAAQNVASPGEVASSGTSSGASQSESPREDAEAGSQVEAPEPESMPQVVSRDRDEGSRIIDYRPPSLEPDEPRDEAPKPSGIDVAPTPAGSSEASDEWDIQEVAFPSLDGDNVGSADEAAPGATLAEARHLLEVGEVREARVLLERLLEASGDTVARLEARDLLDRYQP</sequence>
<dbReference type="Proteomes" id="UP000525987">
    <property type="component" value="Unassembled WGS sequence"/>
</dbReference>
<keyword evidence="1" id="KW-0175">Coiled coil</keyword>
<dbReference type="NCBIfam" id="TIGR03505">
    <property type="entry name" value="FimV_core"/>
    <property type="match status" value="1"/>
</dbReference>
<feature type="compositionally biased region" description="Polar residues" evidence="2">
    <location>
        <begin position="626"/>
        <end position="636"/>
    </location>
</feature>
<evidence type="ECO:0000259" key="4">
    <source>
        <dbReference type="Pfam" id="PF25800"/>
    </source>
</evidence>
<dbReference type="Gene3D" id="3.10.350.10">
    <property type="entry name" value="LysM domain"/>
    <property type="match status" value="1"/>
</dbReference>
<dbReference type="RefSeq" id="WP_183386949.1">
    <property type="nucleotide sequence ID" value="NZ_JACHXM010000005.1"/>
</dbReference>
<feature type="chain" id="PRO_5030618233" evidence="3">
    <location>
        <begin position="23"/>
        <end position="798"/>
    </location>
</feature>
<dbReference type="InterPro" id="IPR036779">
    <property type="entry name" value="LysM_dom_sf"/>
</dbReference>
<reference evidence="5 6" key="1">
    <citation type="submission" date="2020-08" db="EMBL/GenBank/DDBJ databases">
        <title>Genomic Encyclopedia of Type Strains, Phase III (KMG-III): the genomes of soil and plant-associated and newly described type strains.</title>
        <authorList>
            <person name="Whitman W."/>
        </authorList>
    </citation>
    <scope>NUCLEOTIDE SEQUENCE [LARGE SCALE GENOMIC DNA]</scope>
    <source>
        <strain evidence="5 6">CECT 5995</strain>
    </source>
</reference>
<feature type="coiled-coil region" evidence="1">
    <location>
        <begin position="343"/>
        <end position="391"/>
    </location>
</feature>